<dbReference type="CDD" id="cd04301">
    <property type="entry name" value="NAT_SF"/>
    <property type="match status" value="1"/>
</dbReference>
<dbReference type="InterPro" id="IPR016181">
    <property type="entry name" value="Acyl_CoA_acyltransferase"/>
</dbReference>
<protein>
    <submittedName>
        <fullName evidence="2">GNAT family N-acetyltransferase</fullName>
    </submittedName>
</protein>
<dbReference type="RefSeq" id="WP_071471177.1">
    <property type="nucleotide sequence ID" value="NZ_MDKE01000001.1"/>
</dbReference>
<dbReference type="OrthoDB" id="5187710at2"/>
<gene>
    <name evidence="2" type="ORF">BFR47_07700</name>
</gene>
<comment type="caution">
    <text evidence="2">The sequence shown here is derived from an EMBL/GenBank/DDBJ whole genome shotgun (WGS) entry which is preliminary data.</text>
</comment>
<accession>A0A1J4QK84</accession>
<organism evidence="2 3">
    <name type="scientific">Oceanisphaera psychrotolerans</name>
    <dbReference type="NCBI Taxonomy" id="1414654"/>
    <lineage>
        <taxon>Bacteria</taxon>
        <taxon>Pseudomonadati</taxon>
        <taxon>Pseudomonadota</taxon>
        <taxon>Gammaproteobacteria</taxon>
        <taxon>Aeromonadales</taxon>
        <taxon>Aeromonadaceae</taxon>
        <taxon>Oceanisphaera</taxon>
    </lineage>
</organism>
<dbReference type="Pfam" id="PF00583">
    <property type="entry name" value="Acetyltransf_1"/>
    <property type="match status" value="1"/>
</dbReference>
<dbReference type="STRING" id="1414654.BFR47_07700"/>
<dbReference type="Gene3D" id="3.40.630.30">
    <property type="match status" value="1"/>
</dbReference>
<dbReference type="PANTHER" id="PTHR43617">
    <property type="entry name" value="L-AMINO ACID N-ACETYLTRANSFERASE"/>
    <property type="match status" value="1"/>
</dbReference>
<dbReference type="EMBL" id="MDKE01000001">
    <property type="protein sequence ID" value="OIN14374.1"/>
    <property type="molecule type" value="Genomic_DNA"/>
</dbReference>
<keyword evidence="2" id="KW-0808">Transferase</keyword>
<dbReference type="InterPro" id="IPR000182">
    <property type="entry name" value="GNAT_dom"/>
</dbReference>
<evidence type="ECO:0000313" key="3">
    <source>
        <dbReference type="Proteomes" id="UP000243073"/>
    </source>
</evidence>
<keyword evidence="3" id="KW-1185">Reference proteome</keyword>
<dbReference type="Proteomes" id="UP000243073">
    <property type="component" value="Unassembled WGS sequence"/>
</dbReference>
<dbReference type="GO" id="GO:0008999">
    <property type="term" value="F:protein-N-terminal-alanine acetyltransferase activity"/>
    <property type="evidence" value="ECO:0007669"/>
    <property type="project" value="TreeGrafter"/>
</dbReference>
<proteinExistence type="predicted"/>
<sequence>MKTKIRGATKADLGEVFRLEQAGFGSHGYPDFLFRQLLELWPNFLLVAESEGGLVGYALGGMGEAKEQGWILSLAVDERLRGQGIGKALLQRLVAELTERGCTELRLTVHPDNTAVGLYRVLGFELETSEPDYFGPGEPRLVLLRRD</sequence>
<name>A0A1J4QK84_9GAMM</name>
<dbReference type="PIRSF" id="PIRSF037663">
    <property type="entry name" value="Acetyltransf_GNAT_prd"/>
    <property type="match status" value="1"/>
</dbReference>
<evidence type="ECO:0000259" key="1">
    <source>
        <dbReference type="PROSITE" id="PS51186"/>
    </source>
</evidence>
<dbReference type="AlphaFoldDB" id="A0A1J4QK84"/>
<evidence type="ECO:0000313" key="2">
    <source>
        <dbReference type="EMBL" id="OIN14374.1"/>
    </source>
</evidence>
<dbReference type="SUPFAM" id="SSF55729">
    <property type="entry name" value="Acyl-CoA N-acyltransferases (Nat)"/>
    <property type="match status" value="1"/>
</dbReference>
<dbReference type="PANTHER" id="PTHR43617:SF35">
    <property type="entry name" value="[RIBOSOMAL PROTEIN BS18]-ALANINE N-ACETYLTRANSFERASE"/>
    <property type="match status" value="1"/>
</dbReference>
<dbReference type="InterPro" id="IPR017255">
    <property type="entry name" value="AcTrfase_GNAT_prd"/>
</dbReference>
<dbReference type="PROSITE" id="PS51186">
    <property type="entry name" value="GNAT"/>
    <property type="match status" value="1"/>
</dbReference>
<reference evidence="2 3" key="1">
    <citation type="submission" date="2016-07" db="EMBL/GenBank/DDBJ databases">
        <title>Draft Genome Sequence of Oceanisphaera psychrotolerans, isolated from coastal sediment samples.</title>
        <authorList>
            <person name="Zhuo S."/>
            <person name="Ruan Z."/>
        </authorList>
    </citation>
    <scope>NUCLEOTIDE SEQUENCE [LARGE SCALE GENOMIC DNA]</scope>
    <source>
        <strain evidence="2 3">LAM-WHM-ZC</strain>
    </source>
</reference>
<feature type="domain" description="N-acetyltransferase" evidence="1">
    <location>
        <begin position="3"/>
        <end position="147"/>
    </location>
</feature>
<dbReference type="InterPro" id="IPR050276">
    <property type="entry name" value="MshD_Acetyltransferase"/>
</dbReference>